<keyword evidence="4" id="KW-1185">Reference proteome</keyword>
<keyword evidence="1" id="KW-0732">Signal</keyword>
<accession>A0ABW1CBK8</accession>
<reference evidence="4" key="1">
    <citation type="journal article" date="2019" name="Int. J. Syst. Evol. Microbiol.">
        <title>The Global Catalogue of Microorganisms (GCM) 10K type strain sequencing project: providing services to taxonomists for standard genome sequencing and annotation.</title>
        <authorList>
            <consortium name="The Broad Institute Genomics Platform"/>
            <consortium name="The Broad Institute Genome Sequencing Center for Infectious Disease"/>
            <person name="Wu L."/>
            <person name="Ma J."/>
        </authorList>
    </citation>
    <scope>NUCLEOTIDE SEQUENCE [LARGE SCALE GENOMIC DNA]</scope>
    <source>
        <strain evidence="4">CCUG 53903</strain>
    </source>
</reference>
<proteinExistence type="predicted"/>
<gene>
    <name evidence="3" type="ORF">ACFPZ3_02430</name>
</gene>
<name>A0ABW1CBK8_9ACTN</name>
<evidence type="ECO:0000259" key="2">
    <source>
        <dbReference type="SMART" id="SM00754"/>
    </source>
</evidence>
<organism evidence="3 4">
    <name type="scientific">Nonomuraea insulae</name>
    <dbReference type="NCBI Taxonomy" id="1616787"/>
    <lineage>
        <taxon>Bacteria</taxon>
        <taxon>Bacillati</taxon>
        <taxon>Actinomycetota</taxon>
        <taxon>Actinomycetes</taxon>
        <taxon>Streptosporangiales</taxon>
        <taxon>Streptosporangiaceae</taxon>
        <taxon>Nonomuraea</taxon>
    </lineage>
</organism>
<dbReference type="Proteomes" id="UP001596058">
    <property type="component" value="Unassembled WGS sequence"/>
</dbReference>
<feature type="domain" description="CHRD" evidence="2">
    <location>
        <begin position="32"/>
        <end position="158"/>
    </location>
</feature>
<feature type="chain" id="PRO_5045338653" evidence="1">
    <location>
        <begin position="27"/>
        <end position="158"/>
    </location>
</feature>
<dbReference type="InterPro" id="IPR010895">
    <property type="entry name" value="CHRD"/>
</dbReference>
<dbReference type="SMART" id="SM00754">
    <property type="entry name" value="CHRD"/>
    <property type="match status" value="1"/>
</dbReference>
<feature type="signal peptide" evidence="1">
    <location>
        <begin position="1"/>
        <end position="26"/>
    </location>
</feature>
<comment type="caution">
    <text evidence="3">The sequence shown here is derived from an EMBL/GenBank/DDBJ whole genome shotgun (WGS) entry which is preliminary data.</text>
</comment>
<evidence type="ECO:0000313" key="4">
    <source>
        <dbReference type="Proteomes" id="UP001596058"/>
    </source>
</evidence>
<evidence type="ECO:0000256" key="1">
    <source>
        <dbReference type="SAM" id="SignalP"/>
    </source>
</evidence>
<dbReference type="EMBL" id="JBHSPA010000005">
    <property type="protein sequence ID" value="MFC5822702.1"/>
    <property type="molecule type" value="Genomic_DNA"/>
</dbReference>
<sequence>MRRQLAAATLATAATLTVIVALPASANATTSDSHRVRMNGRQEVPGRGDRNGFGTFVYQVRHGTLCYVITARKIQPAMMAHIHRGKRGVAGPIVVTLKAPTKGVARGCIKAVRHQSAKNAATTLTRGELRAIVRWPHQYYANVHNKKFPAGAIRGQLG</sequence>
<evidence type="ECO:0000313" key="3">
    <source>
        <dbReference type="EMBL" id="MFC5822702.1"/>
    </source>
</evidence>
<dbReference type="Pfam" id="PF07452">
    <property type="entry name" value="CHRD"/>
    <property type="match status" value="1"/>
</dbReference>
<protein>
    <submittedName>
        <fullName evidence="3">CHRD domain-containing protein</fullName>
    </submittedName>
</protein>
<dbReference type="RefSeq" id="WP_379512251.1">
    <property type="nucleotide sequence ID" value="NZ_JBHSPA010000005.1"/>
</dbReference>